<feature type="domain" description="Inosine/uridine-preferring nucleoside hydrolase" evidence="1">
    <location>
        <begin position="54"/>
        <end position="242"/>
    </location>
</feature>
<dbReference type="Proteomes" id="UP001430306">
    <property type="component" value="Unassembled WGS sequence"/>
</dbReference>
<organism evidence="2 3">
    <name type="scientific">Rhodopirellula halodulae</name>
    <dbReference type="NCBI Taxonomy" id="2894198"/>
    <lineage>
        <taxon>Bacteria</taxon>
        <taxon>Pseudomonadati</taxon>
        <taxon>Planctomycetota</taxon>
        <taxon>Planctomycetia</taxon>
        <taxon>Pirellulales</taxon>
        <taxon>Pirellulaceae</taxon>
        <taxon>Rhodopirellula</taxon>
    </lineage>
</organism>
<dbReference type="CDD" id="cd02652">
    <property type="entry name" value="nuc_hydro_2"/>
    <property type="match status" value="1"/>
</dbReference>
<sequence length="368" mass="40691">MIQRSSRRFMPRNAQRISIPIGFVFVLALRFCVTESAAQTPTHSPKSTSTPVQVIFDTDITGDCDDVLALAMLHALQDRDECELKAVTISKVNPLAAPFVDAINTFYGRGEIPVGTTREAQRRSSKYLELCKIKDGDTFRYPHDLLRSEDAPTAVEVLRRTLADAADNSIVIVQVGLATNLADLLDSKGDSISPLSGMQLLQQKCKLISVMAGCFGPALGKPQHLEANVVNGLDAMQRFASKSPSDVPVVWSDFRIGIAAPFPRESIAREFSYVTHHPVREAYLMHSGPNHDRPSWDLTSVLHAVRPDDNYFVLSPRGRVTVDDEGLTEFVPDENGRDQLLKMSPKQTIRVVEVQRALASQPPRCLTE</sequence>
<dbReference type="GO" id="GO:0016787">
    <property type="term" value="F:hydrolase activity"/>
    <property type="evidence" value="ECO:0007669"/>
    <property type="project" value="UniProtKB-KW"/>
</dbReference>
<dbReference type="EMBL" id="JAJKFW010000016">
    <property type="protein sequence ID" value="MCC9642169.1"/>
    <property type="molecule type" value="Genomic_DNA"/>
</dbReference>
<comment type="caution">
    <text evidence="2">The sequence shown here is derived from an EMBL/GenBank/DDBJ whole genome shotgun (WGS) entry which is preliminary data.</text>
</comment>
<dbReference type="InterPro" id="IPR036452">
    <property type="entry name" value="Ribo_hydro-like"/>
</dbReference>
<name>A0ABS8NF32_9BACT</name>
<dbReference type="Gene3D" id="3.90.245.10">
    <property type="entry name" value="Ribonucleoside hydrolase-like"/>
    <property type="match status" value="1"/>
</dbReference>
<evidence type="ECO:0000259" key="1">
    <source>
        <dbReference type="Pfam" id="PF01156"/>
    </source>
</evidence>
<accession>A0ABS8NF32</accession>
<keyword evidence="2" id="KW-0378">Hydrolase</keyword>
<dbReference type="PANTHER" id="PTHR43264">
    <property type="match status" value="1"/>
</dbReference>
<dbReference type="PANTHER" id="PTHR43264:SF1">
    <property type="entry name" value="INOSINE_URIDINE-PREFERRING NUCLEOSIDE HYDROLASE DOMAIN-CONTAINING PROTEIN"/>
    <property type="match status" value="1"/>
</dbReference>
<evidence type="ECO:0000313" key="2">
    <source>
        <dbReference type="EMBL" id="MCC9642169.1"/>
    </source>
</evidence>
<proteinExistence type="predicted"/>
<dbReference type="InterPro" id="IPR001910">
    <property type="entry name" value="Inosine/uridine_hydrolase_dom"/>
</dbReference>
<reference evidence="2" key="1">
    <citation type="submission" date="2021-11" db="EMBL/GenBank/DDBJ databases">
        <title>Genome sequence.</title>
        <authorList>
            <person name="Sun Q."/>
        </authorList>
    </citation>
    <scope>NUCLEOTIDE SEQUENCE</scope>
    <source>
        <strain evidence="2">JC740</strain>
    </source>
</reference>
<evidence type="ECO:0000313" key="3">
    <source>
        <dbReference type="Proteomes" id="UP001430306"/>
    </source>
</evidence>
<gene>
    <name evidence="2" type="ORF">LOC71_07780</name>
</gene>
<dbReference type="Pfam" id="PF01156">
    <property type="entry name" value="IU_nuc_hydro"/>
    <property type="match status" value="1"/>
</dbReference>
<dbReference type="SUPFAM" id="SSF53590">
    <property type="entry name" value="Nucleoside hydrolase"/>
    <property type="match status" value="1"/>
</dbReference>
<dbReference type="RefSeq" id="WP_230272886.1">
    <property type="nucleotide sequence ID" value="NZ_JAJKFW010000016.1"/>
</dbReference>
<keyword evidence="3" id="KW-1185">Reference proteome</keyword>
<protein>
    <submittedName>
        <fullName evidence="2">Nucleoside hydrolase</fullName>
    </submittedName>
</protein>